<proteinExistence type="predicted"/>
<organism evidence="2 3">
    <name type="scientific">Actinobacillus lignieresii</name>
    <dbReference type="NCBI Taxonomy" id="720"/>
    <lineage>
        <taxon>Bacteria</taxon>
        <taxon>Pseudomonadati</taxon>
        <taxon>Pseudomonadota</taxon>
        <taxon>Gammaproteobacteria</taxon>
        <taxon>Pasteurellales</taxon>
        <taxon>Pasteurellaceae</taxon>
        <taxon>Actinobacillus</taxon>
    </lineage>
</organism>
<protein>
    <submittedName>
        <fullName evidence="2">Uncharacterized protein</fullName>
    </submittedName>
</protein>
<evidence type="ECO:0000256" key="1">
    <source>
        <dbReference type="SAM" id="Phobius"/>
    </source>
</evidence>
<dbReference type="Proteomes" id="UP000254253">
    <property type="component" value="Unassembled WGS sequence"/>
</dbReference>
<reference evidence="2 3" key="1">
    <citation type="submission" date="2018-06" db="EMBL/GenBank/DDBJ databases">
        <authorList>
            <consortium name="Pathogen Informatics"/>
            <person name="Doyle S."/>
        </authorList>
    </citation>
    <scope>NUCLEOTIDE SEQUENCE [LARGE SCALE GENOMIC DNA]</scope>
    <source>
        <strain evidence="2 3">NCTC4191</strain>
    </source>
</reference>
<dbReference type="EMBL" id="UFRN01000002">
    <property type="protein sequence ID" value="SUT91548.1"/>
    <property type="molecule type" value="Genomic_DNA"/>
</dbReference>
<accession>A0A380TTK4</accession>
<keyword evidence="1" id="KW-1133">Transmembrane helix</keyword>
<sequence>MFDKISKTLVLLIFCLLGYFVSGVSEFMSFNWIILTSLSGVFLVFVLSPLISLIATVLSSLLNLVIRS</sequence>
<dbReference type="AlphaFoldDB" id="A0A380TTK4"/>
<name>A0A380TTK4_ACTLI</name>
<feature type="transmembrane region" description="Helical" evidence="1">
    <location>
        <begin position="33"/>
        <end position="66"/>
    </location>
</feature>
<keyword evidence="1" id="KW-0812">Transmembrane</keyword>
<evidence type="ECO:0000313" key="3">
    <source>
        <dbReference type="Proteomes" id="UP000254253"/>
    </source>
</evidence>
<keyword evidence="3" id="KW-1185">Reference proteome</keyword>
<gene>
    <name evidence="2" type="ORF">NCTC4191_00584</name>
</gene>
<evidence type="ECO:0000313" key="2">
    <source>
        <dbReference type="EMBL" id="SUT91548.1"/>
    </source>
</evidence>
<keyword evidence="1" id="KW-0472">Membrane</keyword>